<proteinExistence type="predicted"/>
<gene>
    <name evidence="2" type="ORF">PJ311_09475</name>
</gene>
<feature type="domain" description="N-acetyltransferase" evidence="1">
    <location>
        <begin position="2"/>
        <end position="148"/>
    </location>
</feature>
<dbReference type="EMBL" id="JAQKAB010000005">
    <property type="protein sequence ID" value="MDA7026836.1"/>
    <property type="molecule type" value="Genomic_DNA"/>
</dbReference>
<dbReference type="Proteomes" id="UP001211894">
    <property type="component" value="Unassembled WGS sequence"/>
</dbReference>
<dbReference type="Pfam" id="PF00583">
    <property type="entry name" value="Acetyltransf_1"/>
    <property type="match status" value="1"/>
</dbReference>
<accession>A0ABT4X3K1</accession>
<evidence type="ECO:0000313" key="3">
    <source>
        <dbReference type="Proteomes" id="UP001211894"/>
    </source>
</evidence>
<dbReference type="SUPFAM" id="SSF55729">
    <property type="entry name" value="Acyl-CoA N-acyltransferases (Nat)"/>
    <property type="match status" value="1"/>
</dbReference>
<dbReference type="PROSITE" id="PS51186">
    <property type="entry name" value="GNAT"/>
    <property type="match status" value="1"/>
</dbReference>
<dbReference type="Gene3D" id="3.40.630.30">
    <property type="match status" value="1"/>
</dbReference>
<dbReference type="CDD" id="cd04301">
    <property type="entry name" value="NAT_SF"/>
    <property type="match status" value="1"/>
</dbReference>
<evidence type="ECO:0000259" key="1">
    <source>
        <dbReference type="PROSITE" id="PS51186"/>
    </source>
</evidence>
<dbReference type="RefSeq" id="WP_271340689.1">
    <property type="nucleotide sequence ID" value="NZ_JAQKAB010000005.1"/>
</dbReference>
<sequence>MMTIKQLYNDEKINQILELWNQNVKETADCELDKSERDALEEQIKQYTQSTYGAVFVVINEQDQLVGYGIASMKQDLVSDIVYGQIDEVYVAPQYRRQKMAKHLVNDLMDWFHQNAVSFIHVQVDLENESALHFWERMGLEKEFIVLS</sequence>
<dbReference type="InterPro" id="IPR000182">
    <property type="entry name" value="GNAT_dom"/>
</dbReference>
<reference evidence="2 3" key="1">
    <citation type="submission" date="2023-01" db="EMBL/GenBank/DDBJ databases">
        <title>Bacillus changyiensis sp. nov., isolated from a coastal deposit.</title>
        <authorList>
            <person name="Xiao G."/>
            <person name="Lai Q."/>
            <person name="Hu Z."/>
            <person name="Shao Z."/>
        </authorList>
    </citation>
    <scope>NUCLEOTIDE SEQUENCE [LARGE SCALE GENOMIC DNA]</scope>
    <source>
        <strain evidence="2 3">CLL-7-23</strain>
    </source>
</reference>
<comment type="caution">
    <text evidence="2">The sequence shown here is derived from an EMBL/GenBank/DDBJ whole genome shotgun (WGS) entry which is preliminary data.</text>
</comment>
<dbReference type="PANTHER" id="PTHR43072">
    <property type="entry name" value="N-ACETYLTRANSFERASE"/>
    <property type="match status" value="1"/>
</dbReference>
<evidence type="ECO:0000313" key="2">
    <source>
        <dbReference type="EMBL" id="MDA7026836.1"/>
    </source>
</evidence>
<protein>
    <submittedName>
        <fullName evidence="2">GNAT family N-acetyltransferase</fullName>
    </submittedName>
</protein>
<organism evidence="2 3">
    <name type="scientific">Bacillus changyiensis</name>
    <dbReference type="NCBI Taxonomy" id="3004103"/>
    <lineage>
        <taxon>Bacteria</taxon>
        <taxon>Bacillati</taxon>
        <taxon>Bacillota</taxon>
        <taxon>Bacilli</taxon>
        <taxon>Bacillales</taxon>
        <taxon>Bacillaceae</taxon>
        <taxon>Bacillus</taxon>
    </lineage>
</organism>
<name>A0ABT4X3K1_9BACI</name>
<keyword evidence="3" id="KW-1185">Reference proteome</keyword>
<dbReference type="InterPro" id="IPR016181">
    <property type="entry name" value="Acyl_CoA_acyltransferase"/>
</dbReference>